<evidence type="ECO:0000313" key="3">
    <source>
        <dbReference type="Proteomes" id="UP000195089"/>
    </source>
</evidence>
<proteinExistence type="inferred from homology"/>
<dbReference type="Proteomes" id="UP000195089">
    <property type="component" value="Unassembled WGS sequence"/>
</dbReference>
<reference evidence="2 3" key="1">
    <citation type="submission" date="2016-10" db="EMBL/GenBank/DDBJ databases">
        <title>Comparative genomics of Bacillus thuringiensis reveals a path to pathogens against multiple invertebrate hosts.</title>
        <authorList>
            <person name="Zheng J."/>
            <person name="Gao Q."/>
            <person name="Liu H."/>
            <person name="Peng D."/>
            <person name="Ruan L."/>
            <person name="Sun M."/>
        </authorList>
    </citation>
    <scope>NUCLEOTIDE SEQUENCE [LARGE SCALE GENOMIC DNA]</scope>
    <source>
        <strain evidence="2">BGSC 4BX1</strain>
    </source>
</reference>
<protein>
    <submittedName>
        <fullName evidence="2">Arylamine N-acetyltransferase</fullName>
    </submittedName>
</protein>
<dbReference type="SUPFAM" id="SSF54001">
    <property type="entry name" value="Cysteine proteinases"/>
    <property type="match status" value="1"/>
</dbReference>
<gene>
    <name evidence="2" type="ORF">BK742_17175</name>
</gene>
<dbReference type="InterPro" id="IPR038765">
    <property type="entry name" value="Papain-like_cys_pep_sf"/>
</dbReference>
<name>A0A243BCK5_BACTU</name>
<dbReference type="InterPro" id="IPR001447">
    <property type="entry name" value="Arylamine_N-AcTrfase"/>
</dbReference>
<dbReference type="GO" id="GO:0016407">
    <property type="term" value="F:acetyltransferase activity"/>
    <property type="evidence" value="ECO:0007669"/>
    <property type="project" value="InterPro"/>
</dbReference>
<dbReference type="PANTHER" id="PTHR11786:SF0">
    <property type="entry name" value="ARYLAMINE N-ACETYLTRANSFERASE 4-RELATED"/>
    <property type="match status" value="1"/>
</dbReference>
<comment type="caution">
    <text evidence="2">The sequence shown here is derived from an EMBL/GenBank/DDBJ whole genome shotgun (WGS) entry which is preliminary data.</text>
</comment>
<dbReference type="PANTHER" id="PTHR11786">
    <property type="entry name" value="N-HYDROXYARYLAMINE O-ACETYLTRANSFERASE"/>
    <property type="match status" value="1"/>
</dbReference>
<organism evidence="2 3">
    <name type="scientific">Bacillus thuringiensis serovar pingluonsis</name>
    <dbReference type="NCBI Taxonomy" id="180881"/>
    <lineage>
        <taxon>Bacteria</taxon>
        <taxon>Bacillati</taxon>
        <taxon>Bacillota</taxon>
        <taxon>Bacilli</taxon>
        <taxon>Bacillales</taxon>
        <taxon>Bacillaceae</taxon>
        <taxon>Bacillus</taxon>
        <taxon>Bacillus cereus group</taxon>
    </lineage>
</organism>
<keyword evidence="2" id="KW-0808">Transferase</keyword>
<evidence type="ECO:0000313" key="2">
    <source>
        <dbReference type="EMBL" id="OTY42316.1"/>
    </source>
</evidence>
<comment type="similarity">
    <text evidence="1">Belongs to the arylamine N-acetyltransferase family.</text>
</comment>
<dbReference type="Pfam" id="PF00797">
    <property type="entry name" value="Acetyltransf_2"/>
    <property type="match status" value="1"/>
</dbReference>
<dbReference type="InterPro" id="IPR053710">
    <property type="entry name" value="Arylamine_NAT_domain_sf"/>
</dbReference>
<sequence length="299" mass="34021">MFKIYNGVDTVNLLKKDIHKVEEICLRFGVSLELIEAVISKLGFQQWPKNSEDNLRMLYQSWCKNVPQDNIHKRIYFGNQMSGPLPIGNPSEFFSNFLEHSTGGTCWGHSIGLYSLIKILGYDVRAAAGSMVGLTPPENGPSHGTVIVTIEDQQYLVDGILMIEDIVPLSQERSSIGGPLPFTIKIYPNFNDLWDIVFRTGHSEKELTCRLEIDNVEFSYLQERWENTRNYSPFNSSLFIRKNIGKKAVTLSRNKLFHLNEAGNITVEEIVTNLEKKRILINIFDLSKEIVNAIPLDDP</sequence>
<dbReference type="AlphaFoldDB" id="A0A243BCK5"/>
<evidence type="ECO:0000256" key="1">
    <source>
        <dbReference type="ARBA" id="ARBA00006547"/>
    </source>
</evidence>
<dbReference type="Gene3D" id="3.30.2140.20">
    <property type="match status" value="1"/>
</dbReference>
<dbReference type="EMBL" id="NFDL01000063">
    <property type="protein sequence ID" value="OTY42316.1"/>
    <property type="molecule type" value="Genomic_DNA"/>
</dbReference>
<accession>A0A243BCK5</accession>